<dbReference type="InterPro" id="IPR011051">
    <property type="entry name" value="RmlC_Cupin_sf"/>
</dbReference>
<comment type="caution">
    <text evidence="5">The sequence shown here is derived from an EMBL/GenBank/DDBJ whole genome shotgun (WGS) entry which is preliminary data.</text>
</comment>
<accession>A0A3R8KVC1</accession>
<dbReference type="GO" id="GO:0043565">
    <property type="term" value="F:sequence-specific DNA binding"/>
    <property type="evidence" value="ECO:0007669"/>
    <property type="project" value="InterPro"/>
</dbReference>
<feature type="domain" description="HTH araC/xylS-type" evidence="4">
    <location>
        <begin position="260"/>
        <end position="357"/>
    </location>
</feature>
<dbReference type="EMBL" id="RHJS01000002">
    <property type="protein sequence ID" value="RRK30527.1"/>
    <property type="molecule type" value="Genomic_DNA"/>
</dbReference>
<dbReference type="RefSeq" id="WP_125126342.1">
    <property type="nucleotide sequence ID" value="NZ_RHJS01000002.1"/>
</dbReference>
<evidence type="ECO:0000259" key="4">
    <source>
        <dbReference type="PROSITE" id="PS01124"/>
    </source>
</evidence>
<keyword evidence="1" id="KW-0805">Transcription regulation</keyword>
<dbReference type="InterPro" id="IPR009057">
    <property type="entry name" value="Homeodomain-like_sf"/>
</dbReference>
<evidence type="ECO:0000256" key="2">
    <source>
        <dbReference type="ARBA" id="ARBA00023125"/>
    </source>
</evidence>
<dbReference type="PANTHER" id="PTHR43280:SF34">
    <property type="entry name" value="ARAC-FAMILY TRANSCRIPTIONAL REGULATOR"/>
    <property type="match status" value="1"/>
</dbReference>
<dbReference type="GO" id="GO:0003700">
    <property type="term" value="F:DNA-binding transcription factor activity"/>
    <property type="evidence" value="ECO:0007669"/>
    <property type="project" value="InterPro"/>
</dbReference>
<dbReference type="InterPro" id="IPR018060">
    <property type="entry name" value="HTH_AraC"/>
</dbReference>
<evidence type="ECO:0000256" key="1">
    <source>
        <dbReference type="ARBA" id="ARBA00023015"/>
    </source>
</evidence>
<sequence>MIRKLETLTEREKQMKKLYLGEGNDFLSRPMSFAEYKQLIREHPEYPDVGFVYELGSMARLGTTVPEVEALTNGDAIDVEVHERYGYPVVHNHVYIEMIYVYSGTCTHYIESGAQEPGTHSGWKGFQMKVGDLCLLAPNVRHVITALEDDVIVLNVLLSKQLIDTGFLALLKDKYLLADFFKNILYERGASAYILFPTGADPWMKQTFGLIYQEEQKREYAYREYLVLYVKQVMIHLIRRYQLQAVVAESVQQEMGSHVVAILAYISVNYNQVSLKQTAEFFHFSEAYLSRMLKKYTSRTFVQIITELQMKHGKELIEEGKLNLAQISQEVGCFDASHFTKKFKKQFGISPEEYRKKLHFTV</sequence>
<evidence type="ECO:0000313" key="6">
    <source>
        <dbReference type="Proteomes" id="UP000274920"/>
    </source>
</evidence>
<name>A0A3R8KVC1_9FIRM</name>
<dbReference type="SMART" id="SM00342">
    <property type="entry name" value="HTH_ARAC"/>
    <property type="match status" value="1"/>
</dbReference>
<dbReference type="PANTHER" id="PTHR43280">
    <property type="entry name" value="ARAC-FAMILY TRANSCRIPTIONAL REGULATOR"/>
    <property type="match status" value="1"/>
</dbReference>
<keyword evidence="6" id="KW-1185">Reference proteome</keyword>
<dbReference type="PRINTS" id="PR00032">
    <property type="entry name" value="HTHARAC"/>
</dbReference>
<evidence type="ECO:0000256" key="3">
    <source>
        <dbReference type="ARBA" id="ARBA00023163"/>
    </source>
</evidence>
<proteinExistence type="predicted"/>
<dbReference type="PROSITE" id="PS01124">
    <property type="entry name" value="HTH_ARAC_FAMILY_2"/>
    <property type="match status" value="1"/>
</dbReference>
<gene>
    <name evidence="5" type="ORF">EBB54_03370</name>
</gene>
<dbReference type="SUPFAM" id="SSF51182">
    <property type="entry name" value="RmlC-like cupins"/>
    <property type="match status" value="1"/>
</dbReference>
<dbReference type="InterPro" id="IPR014710">
    <property type="entry name" value="RmlC-like_jellyroll"/>
</dbReference>
<dbReference type="Proteomes" id="UP000274920">
    <property type="component" value="Unassembled WGS sequence"/>
</dbReference>
<dbReference type="Pfam" id="PF12833">
    <property type="entry name" value="HTH_18"/>
    <property type="match status" value="1"/>
</dbReference>
<organism evidence="5 6">
    <name type="scientific">Schaedlerella arabinosiphila</name>
    <dbReference type="NCBI Taxonomy" id="2044587"/>
    <lineage>
        <taxon>Bacteria</taxon>
        <taxon>Bacillati</taxon>
        <taxon>Bacillota</taxon>
        <taxon>Clostridia</taxon>
        <taxon>Lachnospirales</taxon>
        <taxon>Lachnospiraceae</taxon>
        <taxon>Schaedlerella</taxon>
    </lineage>
</organism>
<protein>
    <submittedName>
        <fullName evidence="5">AraC family transcriptional regulator</fullName>
    </submittedName>
</protein>
<dbReference type="Gene3D" id="1.10.10.60">
    <property type="entry name" value="Homeodomain-like"/>
    <property type="match status" value="2"/>
</dbReference>
<dbReference type="AlphaFoldDB" id="A0A3R8KVC1"/>
<dbReference type="SUPFAM" id="SSF46689">
    <property type="entry name" value="Homeodomain-like"/>
    <property type="match status" value="1"/>
</dbReference>
<evidence type="ECO:0000313" key="5">
    <source>
        <dbReference type="EMBL" id="RRK30527.1"/>
    </source>
</evidence>
<reference evidence="5" key="1">
    <citation type="submission" date="2018-10" db="EMBL/GenBank/DDBJ databases">
        <title>Schaedlerella arabinophila gen. nov. sp. nov., isolated from the mouse intestinal tract and comparative analysis with the genome of the closely related altered Schaedler flora strain ASF502.</title>
        <authorList>
            <person name="Miyake S."/>
            <person name="Soh M."/>
            <person name="Seedorf H."/>
        </authorList>
    </citation>
    <scope>NUCLEOTIDE SEQUENCE [LARGE SCALE GENOMIC DNA]</scope>
    <source>
        <strain evidence="5">DSM 106076</strain>
    </source>
</reference>
<dbReference type="Gene3D" id="2.60.120.10">
    <property type="entry name" value="Jelly Rolls"/>
    <property type="match status" value="1"/>
</dbReference>
<keyword evidence="3" id="KW-0804">Transcription</keyword>
<keyword evidence="2" id="KW-0238">DNA-binding</keyword>
<dbReference type="InterPro" id="IPR020449">
    <property type="entry name" value="Tscrpt_reg_AraC-type_HTH"/>
</dbReference>